<dbReference type="AlphaFoldDB" id="A0A6S6S7I2"/>
<feature type="chain" id="PRO_5028189827" description="Zinc resistance-associated protein" evidence="3">
    <location>
        <begin position="24"/>
        <end position="141"/>
    </location>
</feature>
<feature type="region of interest" description="Disordered" evidence="2">
    <location>
        <begin position="26"/>
        <end position="47"/>
    </location>
</feature>
<name>A0A6S6S7I2_9GAMM</name>
<organism evidence="4">
    <name type="scientific">uncultured Thiotrichaceae bacterium</name>
    <dbReference type="NCBI Taxonomy" id="298394"/>
    <lineage>
        <taxon>Bacteria</taxon>
        <taxon>Pseudomonadati</taxon>
        <taxon>Pseudomonadota</taxon>
        <taxon>Gammaproteobacteria</taxon>
        <taxon>Thiotrichales</taxon>
        <taxon>Thiotrichaceae</taxon>
        <taxon>environmental samples</taxon>
    </lineage>
</organism>
<feature type="coiled-coil region" evidence="1">
    <location>
        <begin position="77"/>
        <end position="129"/>
    </location>
</feature>
<feature type="compositionally biased region" description="Basic residues" evidence="2">
    <location>
        <begin position="38"/>
        <end position="47"/>
    </location>
</feature>
<keyword evidence="3" id="KW-0732">Signal</keyword>
<protein>
    <recommendedName>
        <fullName evidence="5">Zinc resistance-associated protein</fullName>
    </recommendedName>
</protein>
<proteinExistence type="predicted"/>
<sequence>MLKQTLVVGIMSLSFIISAPAMARGNHDSQRISPTNHHANHHQPRHARHCVPGHRINNRQDRQRSRIRQGVRSGQLVHWEREQLKQQQRRIKNKENRMRRDGCLTRDESRRLMNRLDRAGQKIRALKSNNIRRHHGHRNNH</sequence>
<evidence type="ECO:0008006" key="5">
    <source>
        <dbReference type="Google" id="ProtNLM"/>
    </source>
</evidence>
<evidence type="ECO:0000256" key="1">
    <source>
        <dbReference type="SAM" id="Coils"/>
    </source>
</evidence>
<evidence type="ECO:0000256" key="2">
    <source>
        <dbReference type="SAM" id="MobiDB-lite"/>
    </source>
</evidence>
<accession>A0A6S6S7I2</accession>
<gene>
    <name evidence="4" type="ORF">HELGO_WM30431</name>
</gene>
<reference evidence="4" key="1">
    <citation type="submission" date="2020-01" db="EMBL/GenBank/DDBJ databases">
        <authorList>
            <person name="Meier V. D."/>
            <person name="Meier V D."/>
        </authorList>
    </citation>
    <scope>NUCLEOTIDE SEQUENCE</scope>
    <source>
        <strain evidence="4">HLG_WM_MAG_08</strain>
    </source>
</reference>
<evidence type="ECO:0000256" key="3">
    <source>
        <dbReference type="SAM" id="SignalP"/>
    </source>
</evidence>
<dbReference type="EMBL" id="CACVAV010000064">
    <property type="protein sequence ID" value="CAA6803713.1"/>
    <property type="molecule type" value="Genomic_DNA"/>
</dbReference>
<evidence type="ECO:0000313" key="4">
    <source>
        <dbReference type="EMBL" id="CAA6803713.1"/>
    </source>
</evidence>
<keyword evidence="1" id="KW-0175">Coiled coil</keyword>
<feature type="signal peptide" evidence="3">
    <location>
        <begin position="1"/>
        <end position="23"/>
    </location>
</feature>